<gene>
    <name evidence="1" type="ORF">V5R04_07635</name>
</gene>
<evidence type="ECO:0000313" key="1">
    <source>
        <dbReference type="EMBL" id="XBH23068.1"/>
    </source>
</evidence>
<dbReference type="EMBL" id="CP146203">
    <property type="protein sequence ID" value="XBH23068.1"/>
    <property type="molecule type" value="Genomic_DNA"/>
</dbReference>
<accession>A0AAU7E148</accession>
<proteinExistence type="predicted"/>
<protein>
    <recommendedName>
        <fullName evidence="2">Sulfotransferase family protein</fullName>
    </recommendedName>
</protein>
<name>A0AAU7E148_9MICO</name>
<organism evidence="1">
    <name type="scientific">Jonesiaceae bacterium BS-20</name>
    <dbReference type="NCBI Taxonomy" id="3120821"/>
    <lineage>
        <taxon>Bacteria</taxon>
        <taxon>Bacillati</taxon>
        <taxon>Actinomycetota</taxon>
        <taxon>Actinomycetes</taxon>
        <taxon>Micrococcales</taxon>
        <taxon>Jonesiaceae</taxon>
    </lineage>
</organism>
<reference evidence="1" key="1">
    <citation type="submission" date="2024-02" db="EMBL/GenBank/DDBJ databases">
        <title>Tomenella chthoni gen. nov. sp. nov., a member of the family Jonesiaceae isolated from bat guano.</title>
        <authorList>
            <person name="Miller S.L."/>
            <person name="King J."/>
            <person name="Sankaranarayanan K."/>
            <person name="Lawson P.A."/>
        </authorList>
    </citation>
    <scope>NUCLEOTIDE SEQUENCE</scope>
    <source>
        <strain evidence="1">BS-20</strain>
    </source>
</reference>
<evidence type="ECO:0008006" key="2">
    <source>
        <dbReference type="Google" id="ProtNLM"/>
    </source>
</evidence>
<dbReference type="AlphaFoldDB" id="A0AAU7E148"/>
<sequence length="127" mass="14381">MQAAQDRFRKLDRTENKELVKEFGPDPLFVRLMDRLPGASAWPGSESTRLIDLLRDHDPLHLAAHGCLSQDAYSVAVFSEPKHATFIRNPQRTLDRFLKKTYGGAPDPVRVTAIAEEFLAPLRFGKH</sequence>